<dbReference type="RefSeq" id="WP_281737180.1">
    <property type="nucleotide sequence ID" value="NZ_JAKETQ010000004.1"/>
</dbReference>
<dbReference type="Proteomes" id="UP001156140">
    <property type="component" value="Unassembled WGS sequence"/>
</dbReference>
<comment type="caution">
    <text evidence="1">The sequence shown here is derived from an EMBL/GenBank/DDBJ whole genome shotgun (WGS) entry which is preliminary data.</text>
</comment>
<dbReference type="AlphaFoldDB" id="A0AA41UF72"/>
<reference evidence="1" key="1">
    <citation type="submission" date="2022-03" db="EMBL/GenBank/DDBJ databases">
        <title>The complete genome sequence of a Methyloterrigena soli.</title>
        <authorList>
            <person name="Zi Z."/>
        </authorList>
    </citation>
    <scope>NUCLEOTIDE SEQUENCE</scope>
    <source>
        <strain evidence="1">M48</strain>
    </source>
</reference>
<sequence>MFAETLHQNASPIADPLVATIAAYRAGLVAYNNRATGDLSTEALDQLAEETFGAPMHKLEAWPPPALSLEAVIEALKVAVDENEDFSGSDLSARMVAVALAYFDPTYSPRA</sequence>
<organism evidence="1 2">
    <name type="scientific">Paradevosia shaoguanensis</name>
    <dbReference type="NCBI Taxonomy" id="1335043"/>
    <lineage>
        <taxon>Bacteria</taxon>
        <taxon>Pseudomonadati</taxon>
        <taxon>Pseudomonadota</taxon>
        <taxon>Alphaproteobacteria</taxon>
        <taxon>Hyphomicrobiales</taxon>
        <taxon>Devosiaceae</taxon>
        <taxon>Paradevosia</taxon>
    </lineage>
</organism>
<keyword evidence="2" id="KW-1185">Reference proteome</keyword>
<protein>
    <submittedName>
        <fullName evidence="1">Uncharacterized protein</fullName>
    </submittedName>
</protein>
<proteinExistence type="predicted"/>
<name>A0AA41UF72_9HYPH</name>
<dbReference type="EMBL" id="JALAZD010000004">
    <property type="protein sequence ID" value="MCI0129239.1"/>
    <property type="molecule type" value="Genomic_DNA"/>
</dbReference>
<evidence type="ECO:0000313" key="2">
    <source>
        <dbReference type="Proteomes" id="UP001156140"/>
    </source>
</evidence>
<accession>A0AA41UF72</accession>
<gene>
    <name evidence="1" type="ORF">ML536_20595</name>
</gene>
<evidence type="ECO:0000313" key="1">
    <source>
        <dbReference type="EMBL" id="MCI0129239.1"/>
    </source>
</evidence>